<organism evidence="1 2">
    <name type="scientific">Vibrio parahaemolyticus</name>
    <dbReference type="NCBI Taxonomy" id="670"/>
    <lineage>
        <taxon>Bacteria</taxon>
        <taxon>Pseudomonadati</taxon>
        <taxon>Pseudomonadota</taxon>
        <taxon>Gammaproteobacteria</taxon>
        <taxon>Vibrionales</taxon>
        <taxon>Vibrionaceae</taxon>
        <taxon>Vibrio</taxon>
    </lineage>
</organism>
<accession>A0A7Y0SRJ6</accession>
<dbReference type="EMBL" id="JABCLB010002938">
    <property type="protein sequence ID" value="NMU88112.1"/>
    <property type="molecule type" value="Genomic_DNA"/>
</dbReference>
<dbReference type="Proteomes" id="UP000518904">
    <property type="component" value="Unassembled WGS sequence"/>
</dbReference>
<dbReference type="AlphaFoldDB" id="A0A7Y0SRJ6"/>
<evidence type="ECO:0000313" key="2">
    <source>
        <dbReference type="Proteomes" id="UP000518904"/>
    </source>
</evidence>
<sequence length="99" mass="11087">TYTENSQRLLAMEKYPMVADNLGKMLTLNDTISEVIARLKVFTRKATHDSHNEISVLHDAVHTATSILSNKLIKQGVTLKVPAIDYDVKLAIHSVELEQ</sequence>
<name>A0A7Y0SRJ6_VIBPH</name>
<protein>
    <submittedName>
        <fullName evidence="1">Sensor histidine kinase</fullName>
    </submittedName>
</protein>
<reference evidence="1 2" key="1">
    <citation type="submission" date="2020-04" db="EMBL/GenBank/DDBJ databases">
        <title>Whole-genome sequencing of Vibrio spp. from China reveals different genetic environments of blaCTX-M-14 among diverse lineages.</title>
        <authorList>
            <person name="Zheng Z."/>
            <person name="Ye L."/>
            <person name="Chen S."/>
        </authorList>
    </citation>
    <scope>NUCLEOTIDE SEQUENCE [LARGE SCALE GENOMIC DNA]</scope>
    <source>
        <strain evidence="1 2">Vb0551</strain>
    </source>
</reference>
<keyword evidence="1" id="KW-0808">Transferase</keyword>
<comment type="caution">
    <text evidence="1">The sequence shown here is derived from an EMBL/GenBank/DDBJ whole genome shotgun (WGS) entry which is preliminary data.</text>
</comment>
<feature type="non-terminal residue" evidence="1">
    <location>
        <position position="1"/>
    </location>
</feature>
<gene>
    <name evidence="1" type="ORF">HKB16_35295</name>
</gene>
<proteinExistence type="predicted"/>
<evidence type="ECO:0000313" key="1">
    <source>
        <dbReference type="EMBL" id="NMU88112.1"/>
    </source>
</evidence>
<dbReference type="GO" id="GO:0016301">
    <property type="term" value="F:kinase activity"/>
    <property type="evidence" value="ECO:0007669"/>
    <property type="project" value="UniProtKB-KW"/>
</dbReference>
<keyword evidence="1" id="KW-0418">Kinase</keyword>
<feature type="non-terminal residue" evidence="1">
    <location>
        <position position="99"/>
    </location>
</feature>